<gene>
    <name evidence="1" type="ORF">AVEN_223499_1</name>
</gene>
<evidence type="ECO:0000313" key="1">
    <source>
        <dbReference type="EMBL" id="GBM16567.1"/>
    </source>
</evidence>
<name>A0A4Y2DK61_ARAVE</name>
<accession>A0A4Y2DK61</accession>
<sequence length="100" mass="11416">MYRTIVDKKKDLPISCTHSCIKNSQLLSRKIQGYQSFLVGNDSTFEATRLSILLYYKGVELPKAITIGSQHHCELHLAVFSTMAFITFEYQSFAGQHNKK</sequence>
<comment type="caution">
    <text evidence="1">The sequence shown here is derived from an EMBL/GenBank/DDBJ whole genome shotgun (WGS) entry which is preliminary data.</text>
</comment>
<evidence type="ECO:0000313" key="2">
    <source>
        <dbReference type="Proteomes" id="UP000499080"/>
    </source>
</evidence>
<dbReference type="AlphaFoldDB" id="A0A4Y2DK61"/>
<proteinExistence type="predicted"/>
<dbReference type="EMBL" id="BGPR01000376">
    <property type="protein sequence ID" value="GBM16567.1"/>
    <property type="molecule type" value="Genomic_DNA"/>
</dbReference>
<keyword evidence="2" id="KW-1185">Reference proteome</keyword>
<protein>
    <submittedName>
        <fullName evidence="1">Uncharacterized protein</fullName>
    </submittedName>
</protein>
<organism evidence="1 2">
    <name type="scientific">Araneus ventricosus</name>
    <name type="common">Orbweaver spider</name>
    <name type="synonym">Epeira ventricosa</name>
    <dbReference type="NCBI Taxonomy" id="182803"/>
    <lineage>
        <taxon>Eukaryota</taxon>
        <taxon>Metazoa</taxon>
        <taxon>Ecdysozoa</taxon>
        <taxon>Arthropoda</taxon>
        <taxon>Chelicerata</taxon>
        <taxon>Arachnida</taxon>
        <taxon>Araneae</taxon>
        <taxon>Araneomorphae</taxon>
        <taxon>Entelegynae</taxon>
        <taxon>Araneoidea</taxon>
        <taxon>Araneidae</taxon>
        <taxon>Araneus</taxon>
    </lineage>
</organism>
<dbReference type="Proteomes" id="UP000499080">
    <property type="component" value="Unassembled WGS sequence"/>
</dbReference>
<reference evidence="1 2" key="1">
    <citation type="journal article" date="2019" name="Sci. Rep.">
        <title>Orb-weaving spider Araneus ventricosus genome elucidates the spidroin gene catalogue.</title>
        <authorList>
            <person name="Kono N."/>
            <person name="Nakamura H."/>
            <person name="Ohtoshi R."/>
            <person name="Moran D.A.P."/>
            <person name="Shinohara A."/>
            <person name="Yoshida Y."/>
            <person name="Fujiwara M."/>
            <person name="Mori M."/>
            <person name="Tomita M."/>
            <person name="Arakawa K."/>
        </authorList>
    </citation>
    <scope>NUCLEOTIDE SEQUENCE [LARGE SCALE GENOMIC DNA]</scope>
</reference>